<evidence type="ECO:0000259" key="5">
    <source>
        <dbReference type="PROSITE" id="PS50966"/>
    </source>
</evidence>
<dbReference type="GO" id="GO:0008270">
    <property type="term" value="F:zinc ion binding"/>
    <property type="evidence" value="ECO:0007669"/>
    <property type="project" value="UniProtKB-KW"/>
</dbReference>
<proteinExistence type="predicted"/>
<dbReference type="PANTHER" id="PTHR47718:SF6">
    <property type="entry name" value="PROTEIN FAR1-RELATED SEQUENCE"/>
    <property type="match status" value="1"/>
</dbReference>
<dbReference type="Pfam" id="PF10551">
    <property type="entry name" value="MULE"/>
    <property type="match status" value="1"/>
</dbReference>
<keyword evidence="1" id="KW-0479">Metal-binding</keyword>
<name>A0A6P4BU88_ARADU</name>
<evidence type="ECO:0000256" key="3">
    <source>
        <dbReference type="ARBA" id="ARBA00022833"/>
    </source>
</evidence>
<evidence type="ECO:0000256" key="2">
    <source>
        <dbReference type="ARBA" id="ARBA00022771"/>
    </source>
</evidence>
<reference evidence="6" key="1">
    <citation type="journal article" date="2016" name="Nat. Genet.">
        <title>The genome sequences of Arachis duranensis and Arachis ipaensis, the diploid ancestors of cultivated peanut.</title>
        <authorList>
            <person name="Bertioli D.J."/>
            <person name="Cannon S.B."/>
            <person name="Froenicke L."/>
            <person name="Huang G."/>
            <person name="Farmer A.D."/>
            <person name="Cannon E.K."/>
            <person name="Liu X."/>
            <person name="Gao D."/>
            <person name="Clevenger J."/>
            <person name="Dash S."/>
            <person name="Ren L."/>
            <person name="Moretzsohn M.C."/>
            <person name="Shirasawa K."/>
            <person name="Huang W."/>
            <person name="Vidigal B."/>
            <person name="Abernathy B."/>
            <person name="Chu Y."/>
            <person name="Niederhuth C.E."/>
            <person name="Umale P."/>
            <person name="Araujo A.C."/>
            <person name="Kozik A."/>
            <person name="Kim K.D."/>
            <person name="Burow M.D."/>
            <person name="Varshney R.K."/>
            <person name="Wang X."/>
            <person name="Zhang X."/>
            <person name="Barkley N."/>
            <person name="Guimaraes P.M."/>
            <person name="Isobe S."/>
            <person name="Guo B."/>
            <person name="Liao B."/>
            <person name="Stalker H.T."/>
            <person name="Schmitz R.J."/>
            <person name="Scheffler B.E."/>
            <person name="Leal-Bertioli S.C."/>
            <person name="Xun X."/>
            <person name="Jackson S.A."/>
            <person name="Michelmore R."/>
            <person name="Ozias-Akins P."/>
        </authorList>
    </citation>
    <scope>NUCLEOTIDE SEQUENCE [LARGE SCALE GENOMIC DNA]</scope>
    <source>
        <strain evidence="6">cv. V14167</strain>
    </source>
</reference>
<organism evidence="6 7">
    <name type="scientific">Arachis duranensis</name>
    <name type="common">Wild peanut</name>
    <dbReference type="NCBI Taxonomy" id="130453"/>
    <lineage>
        <taxon>Eukaryota</taxon>
        <taxon>Viridiplantae</taxon>
        <taxon>Streptophyta</taxon>
        <taxon>Embryophyta</taxon>
        <taxon>Tracheophyta</taxon>
        <taxon>Spermatophyta</taxon>
        <taxon>Magnoliopsida</taxon>
        <taxon>eudicotyledons</taxon>
        <taxon>Gunneridae</taxon>
        <taxon>Pentapetalae</taxon>
        <taxon>rosids</taxon>
        <taxon>fabids</taxon>
        <taxon>Fabales</taxon>
        <taxon>Fabaceae</taxon>
        <taxon>Papilionoideae</taxon>
        <taxon>50 kb inversion clade</taxon>
        <taxon>dalbergioids sensu lato</taxon>
        <taxon>Dalbergieae</taxon>
        <taxon>Pterocarpus clade</taxon>
        <taxon>Arachis</taxon>
    </lineage>
</organism>
<dbReference type="PROSITE" id="PS50966">
    <property type="entry name" value="ZF_SWIM"/>
    <property type="match status" value="1"/>
</dbReference>
<evidence type="ECO:0000256" key="4">
    <source>
        <dbReference type="PROSITE-ProRule" id="PRU00325"/>
    </source>
</evidence>
<reference evidence="7" key="2">
    <citation type="submission" date="2025-08" db="UniProtKB">
        <authorList>
            <consortium name="RefSeq"/>
        </authorList>
    </citation>
    <scope>IDENTIFICATION</scope>
    <source>
        <tissue evidence="7">Whole plant</tissue>
    </source>
</reference>
<evidence type="ECO:0000313" key="7">
    <source>
        <dbReference type="RefSeq" id="XP_015948028.1"/>
    </source>
</evidence>
<dbReference type="InterPro" id="IPR006564">
    <property type="entry name" value="Znf_PMZ"/>
</dbReference>
<dbReference type="RefSeq" id="XP_015948028.1">
    <property type="nucleotide sequence ID" value="XM_016092542.1"/>
</dbReference>
<dbReference type="AlphaFoldDB" id="A0A6P4BU88"/>
<dbReference type="PANTHER" id="PTHR47718">
    <property type="entry name" value="OS01G0519700 PROTEIN"/>
    <property type="match status" value="1"/>
</dbReference>
<feature type="domain" description="SWIM-type" evidence="5">
    <location>
        <begin position="378"/>
        <end position="414"/>
    </location>
</feature>
<evidence type="ECO:0000313" key="6">
    <source>
        <dbReference type="Proteomes" id="UP000515211"/>
    </source>
</evidence>
<dbReference type="InterPro" id="IPR007527">
    <property type="entry name" value="Znf_SWIM"/>
</dbReference>
<gene>
    <name evidence="7" type="primary">LOC107473012</name>
</gene>
<sequence>MVEDIWNLEFRTENEACQFDNTYACWHGFVMRKDDVVRNNEGRIICRQLVCSKDGLEEYENGGYRHAGFTRKDLYNHIDRYRRSKVKNGDANATINYLIDIVAFDSTYKKNKYNKPLVIFSGYNHHGQTVIFSSGLLSDETTDTYKWLLETFVEAMGGKSPKAVITDGDLAMRDAIKNVLTDASHRLGRWYLQRNACENIKNHNFLWDFKGLIYDNNDCRDFDRRWAAILDKHNLVGSTWMEKTYKTHAMWSHCFLRDKFFRYIRTTSQCEDINSLIKFYVNRKNTFIDFMHNLDRALKEYRNNKLIADFKSQCSKPVMITSLEVYERFTSCYFTRNIFKKIRNEIQRAGALNIKILSTTLEKVEFSVTALGDPARDRRVEVDRSKNLFSCLCKLFESRGIPCSHFFCAMKFKYIFEFSDSLIYKKWTKNAKNDFIIT</sequence>
<dbReference type="KEGG" id="adu:107473012"/>
<evidence type="ECO:0000256" key="1">
    <source>
        <dbReference type="ARBA" id="ARBA00022723"/>
    </source>
</evidence>
<keyword evidence="6" id="KW-1185">Reference proteome</keyword>
<dbReference type="Proteomes" id="UP000515211">
    <property type="component" value="Chromosome 2"/>
</dbReference>
<keyword evidence="3" id="KW-0862">Zinc</keyword>
<keyword evidence="2 4" id="KW-0863">Zinc-finger</keyword>
<dbReference type="GeneID" id="107473012"/>
<dbReference type="SMART" id="SM00575">
    <property type="entry name" value="ZnF_PMZ"/>
    <property type="match status" value="1"/>
</dbReference>
<accession>A0A6P4BU88</accession>
<protein>
    <submittedName>
        <fullName evidence="7">Protein FAR1-RELATED SEQUENCE 5-like</fullName>
    </submittedName>
</protein>
<dbReference type="InterPro" id="IPR018289">
    <property type="entry name" value="MULE_transposase_dom"/>
</dbReference>